<evidence type="ECO:0000313" key="2">
    <source>
        <dbReference type="EMBL" id="MDN4164691.1"/>
    </source>
</evidence>
<keyword evidence="3" id="KW-1185">Reference proteome</keyword>
<evidence type="ECO:0000256" key="1">
    <source>
        <dbReference type="SAM" id="SignalP"/>
    </source>
</evidence>
<feature type="signal peptide" evidence="1">
    <location>
        <begin position="1"/>
        <end position="22"/>
    </location>
</feature>
<comment type="caution">
    <text evidence="2">The sequence shown here is derived from an EMBL/GenBank/DDBJ whole genome shotgun (WGS) entry which is preliminary data.</text>
</comment>
<dbReference type="Pfam" id="PF16125">
    <property type="entry name" value="DUF4837"/>
    <property type="match status" value="1"/>
</dbReference>
<sequence length="358" mass="40873">MKSYLYAIGLVAILAACSTSNSETTSTKPQSRGQLYEVLVVMDSALWKHELGDSLRSVFAPIIPGLPQDEPYLDLRHVNPLGFNDLLKQSRNIIFLATLDQKSAMNRSILNNFSANSLQIIKEDTTRFMMVKKDDFAKGQTVLYLFGQNSEILMRHLAKNPKGLRDVVLKGEKERVFDALYNNKEQTGLQEELTNKFGGFVRIPNGYKVADNQSDFVWLRHPEKEVDRNIFMAVKPYTNEAAFHPDSIIAWREQITKKYIYGDPENKESYVTIQKVVPPVSQILNDVEVYTVETRGLWQTNTISMGGPFISHVLVDKQAGTMYYIEGFVYAPSKDKREYMVEMETILRTFKERVQTGA</sequence>
<organism evidence="2 3">
    <name type="scientific">Shiella aurantiaca</name>
    <dbReference type="NCBI Taxonomy" id="3058365"/>
    <lineage>
        <taxon>Bacteria</taxon>
        <taxon>Pseudomonadati</taxon>
        <taxon>Bacteroidota</taxon>
        <taxon>Cytophagia</taxon>
        <taxon>Cytophagales</taxon>
        <taxon>Shiellaceae</taxon>
        <taxon>Shiella</taxon>
    </lineage>
</organism>
<evidence type="ECO:0000313" key="3">
    <source>
        <dbReference type="Proteomes" id="UP001168552"/>
    </source>
</evidence>
<accession>A0ABT8F3W5</accession>
<dbReference type="Proteomes" id="UP001168552">
    <property type="component" value="Unassembled WGS sequence"/>
</dbReference>
<dbReference type="InterPro" id="IPR032286">
    <property type="entry name" value="DUF4837"/>
</dbReference>
<dbReference type="EMBL" id="JAUHJS010000002">
    <property type="protein sequence ID" value="MDN4164691.1"/>
    <property type="molecule type" value="Genomic_DNA"/>
</dbReference>
<dbReference type="RefSeq" id="WP_320003218.1">
    <property type="nucleotide sequence ID" value="NZ_JAUHJS010000002.1"/>
</dbReference>
<keyword evidence="1" id="KW-0732">Signal</keyword>
<proteinExistence type="predicted"/>
<feature type="chain" id="PRO_5046665891" evidence="1">
    <location>
        <begin position="23"/>
        <end position="358"/>
    </location>
</feature>
<gene>
    <name evidence="2" type="ORF">QWY31_04210</name>
</gene>
<name>A0ABT8F3W5_9BACT</name>
<protein>
    <submittedName>
        <fullName evidence="2">DUF4837 family protein</fullName>
    </submittedName>
</protein>
<reference evidence="2" key="1">
    <citation type="submission" date="2023-06" db="EMBL/GenBank/DDBJ databases">
        <title>Cytophagales bacterium Strain LB-30, isolated from soil.</title>
        <authorList>
            <person name="Liu B."/>
        </authorList>
    </citation>
    <scope>NUCLEOTIDE SEQUENCE</scope>
    <source>
        <strain evidence="2">LB-30</strain>
    </source>
</reference>
<dbReference type="PROSITE" id="PS51257">
    <property type="entry name" value="PROKAR_LIPOPROTEIN"/>
    <property type="match status" value="1"/>
</dbReference>